<evidence type="ECO:0000256" key="5">
    <source>
        <dbReference type="RuleBase" id="RU003796"/>
    </source>
</evidence>
<dbReference type="Gramene" id="Pp3c11_6020V3.2">
    <property type="protein sequence ID" value="Pp3c11_6020V3.2"/>
    <property type="gene ID" value="Pp3c11_6020"/>
</dbReference>
<name>A0A7I4AD52_PHYPA</name>
<dbReference type="Gene3D" id="1.10.10.10">
    <property type="entry name" value="Winged helix-like DNA-binding domain superfamily/Winged helix DNA-binding domain"/>
    <property type="match status" value="1"/>
</dbReference>
<dbReference type="PANTHER" id="PTHR12081">
    <property type="entry name" value="TRANSCRIPTION FACTOR E2F"/>
    <property type="match status" value="1"/>
</dbReference>
<dbReference type="FunCoup" id="A0A7I4AD52">
    <property type="interactions" value="2117"/>
</dbReference>
<keyword evidence="6" id="KW-0175">Coiled coil</keyword>
<evidence type="ECO:0000259" key="8">
    <source>
        <dbReference type="SMART" id="SM01372"/>
    </source>
</evidence>
<dbReference type="AlphaFoldDB" id="A0A7I4AD52"/>
<feature type="compositionally biased region" description="Low complexity" evidence="7">
    <location>
        <begin position="94"/>
        <end position="105"/>
    </location>
</feature>
<evidence type="ECO:0000256" key="1">
    <source>
        <dbReference type="ARBA" id="ARBA00010940"/>
    </source>
</evidence>
<accession>A0A7I4AD52</accession>
<dbReference type="EMBL" id="ABEU02000011">
    <property type="status" value="NOT_ANNOTATED_CDS"/>
    <property type="molecule type" value="Genomic_DNA"/>
</dbReference>
<feature type="coiled-coil region" evidence="6">
    <location>
        <begin position="192"/>
        <end position="219"/>
    </location>
</feature>
<dbReference type="Pfam" id="PF02319">
    <property type="entry name" value="WHD_E2F_TDP"/>
    <property type="match status" value="1"/>
</dbReference>
<dbReference type="Pfam" id="PF16421">
    <property type="entry name" value="E2F_CC-MB"/>
    <property type="match status" value="1"/>
</dbReference>
<keyword evidence="10" id="KW-1185">Reference proteome</keyword>
<dbReference type="GO" id="GO:0046983">
    <property type="term" value="F:protein dimerization activity"/>
    <property type="evidence" value="ECO:0007669"/>
    <property type="project" value="InterPro"/>
</dbReference>
<dbReference type="Gene3D" id="6.10.250.540">
    <property type="match status" value="1"/>
</dbReference>
<dbReference type="InterPro" id="IPR032198">
    <property type="entry name" value="E2F_CC-MB"/>
</dbReference>
<dbReference type="InterPro" id="IPR003316">
    <property type="entry name" value="E2F_WHTH_DNA-bd_dom"/>
</dbReference>
<dbReference type="EnsemblPlants" id="Pp3c11_6020V3.2">
    <property type="protein sequence ID" value="Pp3c11_6020V3.2"/>
    <property type="gene ID" value="Pp3c11_6020"/>
</dbReference>
<dbReference type="EnsemblPlants" id="Pp3c11_6020V3.3">
    <property type="protein sequence ID" value="Pp3c11_6020V3.3"/>
    <property type="gene ID" value="Pp3c11_6020"/>
</dbReference>
<dbReference type="GO" id="GO:0000978">
    <property type="term" value="F:RNA polymerase II cis-regulatory region sequence-specific DNA binding"/>
    <property type="evidence" value="ECO:0000318"/>
    <property type="project" value="GO_Central"/>
</dbReference>
<keyword evidence="4 5" id="KW-0804">Transcription</keyword>
<keyword evidence="5" id="KW-0539">Nucleus</keyword>
<reference evidence="9 10" key="2">
    <citation type="journal article" date="2018" name="Plant J.">
        <title>The Physcomitrella patens chromosome-scale assembly reveals moss genome structure and evolution.</title>
        <authorList>
            <person name="Lang D."/>
            <person name="Ullrich K.K."/>
            <person name="Murat F."/>
            <person name="Fuchs J."/>
            <person name="Jenkins J."/>
            <person name="Haas F.B."/>
            <person name="Piednoel M."/>
            <person name="Gundlach H."/>
            <person name="Van Bel M."/>
            <person name="Meyberg R."/>
            <person name="Vives C."/>
            <person name="Morata J."/>
            <person name="Symeonidi A."/>
            <person name="Hiss M."/>
            <person name="Muchero W."/>
            <person name="Kamisugi Y."/>
            <person name="Saleh O."/>
            <person name="Blanc G."/>
            <person name="Decker E.L."/>
            <person name="van Gessel N."/>
            <person name="Grimwood J."/>
            <person name="Hayes R.D."/>
            <person name="Graham S.W."/>
            <person name="Gunter L.E."/>
            <person name="McDaniel S.F."/>
            <person name="Hoernstein S.N.W."/>
            <person name="Larsson A."/>
            <person name="Li F.W."/>
            <person name="Perroud P.F."/>
            <person name="Phillips J."/>
            <person name="Ranjan P."/>
            <person name="Rokshar D.S."/>
            <person name="Rothfels C.J."/>
            <person name="Schneider L."/>
            <person name="Shu S."/>
            <person name="Stevenson D.W."/>
            <person name="Thummler F."/>
            <person name="Tillich M."/>
            <person name="Villarreal Aguilar J.C."/>
            <person name="Widiez T."/>
            <person name="Wong G.K."/>
            <person name="Wymore A."/>
            <person name="Zhang Y."/>
            <person name="Zimmer A.D."/>
            <person name="Quatrano R.S."/>
            <person name="Mayer K.F.X."/>
            <person name="Goodstein D."/>
            <person name="Casacuberta J.M."/>
            <person name="Vandepoele K."/>
            <person name="Reski R."/>
            <person name="Cuming A.C."/>
            <person name="Tuskan G.A."/>
            <person name="Maumus F."/>
            <person name="Salse J."/>
            <person name="Schmutz J."/>
            <person name="Rensing S.A."/>
        </authorList>
    </citation>
    <scope>NUCLEOTIDE SEQUENCE [LARGE SCALE GENOMIC DNA]</scope>
    <source>
        <strain evidence="9 10">cv. Gransden 2004</strain>
    </source>
</reference>
<gene>
    <name evidence="9" type="primary">LOC112288956</name>
</gene>
<evidence type="ECO:0000256" key="6">
    <source>
        <dbReference type="SAM" id="Coils"/>
    </source>
</evidence>
<feature type="domain" description="E2F/DP family winged-helix DNA-binding" evidence="8">
    <location>
        <begin position="107"/>
        <end position="172"/>
    </location>
</feature>
<proteinExistence type="inferred from homology"/>
<evidence type="ECO:0000256" key="4">
    <source>
        <dbReference type="ARBA" id="ARBA00023163"/>
    </source>
</evidence>
<dbReference type="RefSeq" id="XP_024389509.1">
    <property type="nucleotide sequence ID" value="XM_024533741.2"/>
</dbReference>
<evidence type="ECO:0000313" key="10">
    <source>
        <dbReference type="Proteomes" id="UP000006727"/>
    </source>
</evidence>
<dbReference type="FunFam" id="1.10.10.10:FF:000008">
    <property type="entry name" value="E2F transcription factor 1"/>
    <property type="match status" value="1"/>
</dbReference>
<reference evidence="9 10" key="1">
    <citation type="journal article" date="2008" name="Science">
        <title>The Physcomitrella genome reveals evolutionary insights into the conquest of land by plants.</title>
        <authorList>
            <person name="Rensing S."/>
            <person name="Lang D."/>
            <person name="Zimmer A."/>
            <person name="Terry A."/>
            <person name="Salamov A."/>
            <person name="Shapiro H."/>
            <person name="Nishiyama T."/>
            <person name="Perroud P.-F."/>
            <person name="Lindquist E."/>
            <person name="Kamisugi Y."/>
            <person name="Tanahashi T."/>
            <person name="Sakakibara K."/>
            <person name="Fujita T."/>
            <person name="Oishi K."/>
            <person name="Shin-I T."/>
            <person name="Kuroki Y."/>
            <person name="Toyoda A."/>
            <person name="Suzuki Y."/>
            <person name="Hashimoto A."/>
            <person name="Yamaguchi K."/>
            <person name="Sugano A."/>
            <person name="Kohara Y."/>
            <person name="Fujiyama A."/>
            <person name="Anterola A."/>
            <person name="Aoki S."/>
            <person name="Ashton N."/>
            <person name="Barbazuk W.B."/>
            <person name="Barker E."/>
            <person name="Bennetzen J."/>
            <person name="Bezanilla M."/>
            <person name="Blankenship R."/>
            <person name="Cho S.H."/>
            <person name="Dutcher S."/>
            <person name="Estelle M."/>
            <person name="Fawcett J.A."/>
            <person name="Gundlach H."/>
            <person name="Hanada K."/>
            <person name="Heyl A."/>
            <person name="Hicks K.A."/>
            <person name="Hugh J."/>
            <person name="Lohr M."/>
            <person name="Mayer K."/>
            <person name="Melkozernov A."/>
            <person name="Murata T."/>
            <person name="Nelson D."/>
            <person name="Pils B."/>
            <person name="Prigge M."/>
            <person name="Reiss B."/>
            <person name="Renner T."/>
            <person name="Rombauts S."/>
            <person name="Rushton P."/>
            <person name="Sanderfoot A."/>
            <person name="Schween G."/>
            <person name="Shiu S.-H."/>
            <person name="Stueber K."/>
            <person name="Theodoulou F.L."/>
            <person name="Tu H."/>
            <person name="Van de Peer Y."/>
            <person name="Verrier P.J."/>
            <person name="Waters E."/>
            <person name="Wood A."/>
            <person name="Yang L."/>
            <person name="Cove D."/>
            <person name="Cuming A."/>
            <person name="Hasebe M."/>
            <person name="Lucas S."/>
            <person name="Mishler D.B."/>
            <person name="Reski R."/>
            <person name="Grigoriev I."/>
            <person name="Quatrano R.S."/>
            <person name="Boore J.L."/>
        </authorList>
    </citation>
    <scope>NUCLEOTIDE SEQUENCE [LARGE SCALE GENOMIC DNA]</scope>
    <source>
        <strain evidence="9 10">cv. Gransden 2004</strain>
    </source>
</reference>
<comment type="similarity">
    <text evidence="1 5">Belongs to the E2F/DP family.</text>
</comment>
<evidence type="ECO:0000256" key="7">
    <source>
        <dbReference type="SAM" id="MobiDB-lite"/>
    </source>
</evidence>
<dbReference type="SUPFAM" id="SSF46785">
    <property type="entry name" value="Winged helix' DNA-binding domain"/>
    <property type="match status" value="1"/>
</dbReference>
<feature type="region of interest" description="Disordered" evidence="7">
    <location>
        <begin position="416"/>
        <end position="439"/>
    </location>
</feature>
<evidence type="ECO:0000313" key="9">
    <source>
        <dbReference type="EnsemblPlants" id="Pp3c11_6020V3.2"/>
    </source>
</evidence>
<organism evidence="9 10">
    <name type="scientific">Physcomitrium patens</name>
    <name type="common">Spreading-leaved earth moss</name>
    <name type="synonym">Physcomitrella patens</name>
    <dbReference type="NCBI Taxonomy" id="3218"/>
    <lineage>
        <taxon>Eukaryota</taxon>
        <taxon>Viridiplantae</taxon>
        <taxon>Streptophyta</taxon>
        <taxon>Embryophyta</taxon>
        <taxon>Bryophyta</taxon>
        <taxon>Bryophytina</taxon>
        <taxon>Bryopsida</taxon>
        <taxon>Funariidae</taxon>
        <taxon>Funariales</taxon>
        <taxon>Funariaceae</taxon>
        <taxon>Physcomitrium</taxon>
    </lineage>
</organism>
<dbReference type="GO" id="GO:0090575">
    <property type="term" value="C:RNA polymerase II transcription regulator complex"/>
    <property type="evidence" value="ECO:0000318"/>
    <property type="project" value="GO_Central"/>
</dbReference>
<protein>
    <recommendedName>
        <fullName evidence="8">E2F/DP family winged-helix DNA-binding domain-containing protein</fullName>
    </recommendedName>
</protein>
<dbReference type="Gramene" id="Pp3c11_6020V3.3">
    <property type="protein sequence ID" value="Pp3c11_6020V3.3"/>
    <property type="gene ID" value="Pp3c11_6020"/>
</dbReference>
<sequence length="439" mass="48643">MPNQQAPTWKAALCSGKPKIESYEINNLLYANMKRRNESEERHGVQMNGWNGHSNSDHSHAPTPSGPRARASRSKTVKQTKNCPLTPGHSGIRSPTSSAPTPTSSCRYDSSLGLLTKKFIELIKQADDGVLDLNKAADTLNVQKRRIYDITNVLEGIGLIEKKLKNRIRWKRLGMARNADIKDDGAGTQTEVEDLLNQESNLDESISEIREQLKNLSEDDHNKQWLYVTEDDIKNLPCFQNETLIAIKAPLGTTLEVPDPDEAVEYPHRRFQILLRSNMGPIDVYLVSRFEGKFEEMNSAEIPIEVEHPVPQAAGPPSPTDAMDQETMTMLPVVGYSLTDLEPPVSHEPASQSSELISSHPDLAGGIMRIAPAEATTDTDYWLLSDAGVGISDIWRSDPSNAMWDEVVRLNAEFGNENMGSPRPHTPTSSNSMEVVPVS</sequence>
<comment type="subcellular location">
    <subcellularLocation>
        <location evidence="5">Nucleus</location>
    </subcellularLocation>
</comment>
<dbReference type="GO" id="GO:0006357">
    <property type="term" value="P:regulation of transcription by RNA polymerase II"/>
    <property type="evidence" value="ECO:0000318"/>
    <property type="project" value="GO_Central"/>
</dbReference>
<dbReference type="InterPro" id="IPR015633">
    <property type="entry name" value="E2F"/>
</dbReference>
<dbReference type="InterPro" id="IPR036390">
    <property type="entry name" value="WH_DNA-bd_sf"/>
</dbReference>
<keyword evidence="2 5" id="KW-0805">Transcription regulation</keyword>
<dbReference type="SMART" id="SM01372">
    <property type="entry name" value="E2F_TDP"/>
    <property type="match status" value="1"/>
</dbReference>
<dbReference type="RefSeq" id="XP_024389513.1">
    <property type="nucleotide sequence ID" value="XM_024533745.2"/>
</dbReference>
<feature type="region of interest" description="Disordered" evidence="7">
    <location>
        <begin position="37"/>
        <end position="105"/>
    </location>
</feature>
<dbReference type="GO" id="GO:0000981">
    <property type="term" value="F:DNA-binding transcription factor activity, RNA polymerase II-specific"/>
    <property type="evidence" value="ECO:0000318"/>
    <property type="project" value="GO_Central"/>
</dbReference>
<dbReference type="Proteomes" id="UP000006727">
    <property type="component" value="Chromosome 11"/>
</dbReference>
<reference evidence="9" key="3">
    <citation type="submission" date="2020-12" db="UniProtKB">
        <authorList>
            <consortium name="EnsemblPlants"/>
        </authorList>
    </citation>
    <scope>IDENTIFICATION</scope>
</reference>
<evidence type="ECO:0000256" key="2">
    <source>
        <dbReference type="ARBA" id="ARBA00023015"/>
    </source>
</evidence>
<dbReference type="PANTHER" id="PTHR12081:SF18">
    <property type="entry name" value="TRANSCRIPTION FACTOR E2F2-RELATED"/>
    <property type="match status" value="1"/>
</dbReference>
<dbReference type="GeneID" id="112288956"/>
<keyword evidence="3 5" id="KW-0238">DNA-binding</keyword>
<dbReference type="CDD" id="cd14660">
    <property type="entry name" value="E2F_DD"/>
    <property type="match status" value="1"/>
</dbReference>
<dbReference type="InterPro" id="IPR037241">
    <property type="entry name" value="E2F-DP_heterodim"/>
</dbReference>
<evidence type="ECO:0000256" key="3">
    <source>
        <dbReference type="ARBA" id="ARBA00023125"/>
    </source>
</evidence>
<dbReference type="SUPFAM" id="SSF144074">
    <property type="entry name" value="E2F-DP heterodimerization region"/>
    <property type="match status" value="1"/>
</dbReference>
<dbReference type="InterPro" id="IPR036388">
    <property type="entry name" value="WH-like_DNA-bd_sf"/>
</dbReference>